<dbReference type="InterPro" id="IPR006171">
    <property type="entry name" value="TOPRIM_dom"/>
</dbReference>
<dbReference type="Gene3D" id="3.40.50.140">
    <property type="match status" value="1"/>
</dbReference>
<reference evidence="13" key="1">
    <citation type="submission" date="2018-09" db="EMBL/GenBank/DDBJ databases">
        <title>Complete Genome Sequencing of Sulfolobus sp. JCM 16834.</title>
        <authorList>
            <person name="Kato S."/>
            <person name="Itoh T."/>
            <person name="Ohkuma M."/>
        </authorList>
    </citation>
    <scope>NUCLEOTIDE SEQUENCE [LARGE SCALE GENOMIC DNA]</scope>
    <source>
        <strain evidence="13">IC-007</strain>
    </source>
</reference>
<dbReference type="InterPro" id="IPR025589">
    <property type="entry name" value="Toprim_C_rpt"/>
</dbReference>
<dbReference type="SUPFAM" id="SSF56712">
    <property type="entry name" value="Prokaryotic type I DNA topoisomerase"/>
    <property type="match status" value="1"/>
</dbReference>
<dbReference type="Proteomes" id="UP000325030">
    <property type="component" value="Chromosome"/>
</dbReference>
<dbReference type="GO" id="GO:0006310">
    <property type="term" value="P:DNA recombination"/>
    <property type="evidence" value="ECO:0007669"/>
    <property type="project" value="TreeGrafter"/>
</dbReference>
<feature type="compositionally biased region" description="Basic and acidic residues" evidence="7">
    <location>
        <begin position="235"/>
        <end position="261"/>
    </location>
</feature>
<dbReference type="InterPro" id="IPR013826">
    <property type="entry name" value="Topo_IA_cen_sub3"/>
</dbReference>
<feature type="region of interest" description="Disordered" evidence="7">
    <location>
        <begin position="227"/>
        <end position="261"/>
    </location>
</feature>
<name>A0A510DZW2_9CREN</name>
<dbReference type="Gene3D" id="2.70.20.10">
    <property type="entry name" value="Topoisomerase I, domain 3"/>
    <property type="match status" value="1"/>
</dbReference>
<dbReference type="Pfam" id="PF01131">
    <property type="entry name" value="Topoisom_bac"/>
    <property type="match status" value="1"/>
</dbReference>
<keyword evidence="12" id="KW-1185">Reference proteome</keyword>
<dbReference type="SMART" id="SM00493">
    <property type="entry name" value="TOPRIM"/>
    <property type="match status" value="1"/>
</dbReference>
<dbReference type="OrthoDB" id="30963at2157"/>
<evidence type="ECO:0000259" key="8">
    <source>
        <dbReference type="PROSITE" id="PS50880"/>
    </source>
</evidence>
<dbReference type="SMART" id="SM00437">
    <property type="entry name" value="TOP1Ac"/>
    <property type="match status" value="1"/>
</dbReference>
<comment type="catalytic activity">
    <reaction evidence="1">
        <text>ATP-independent breakage of single-stranded DNA, followed by passage and rejoining.</text>
        <dbReference type="EC" id="5.6.2.1"/>
    </reaction>
</comment>
<dbReference type="PROSITE" id="PS52039">
    <property type="entry name" value="TOPO_IA_2"/>
    <property type="match status" value="1"/>
</dbReference>
<evidence type="ECO:0000256" key="3">
    <source>
        <dbReference type="ARBA" id="ARBA00012891"/>
    </source>
</evidence>
<dbReference type="InterPro" id="IPR023406">
    <property type="entry name" value="Topo_IA_AS"/>
</dbReference>
<keyword evidence="4" id="KW-0799">Topoisomerase</keyword>
<accession>A0A510DS88</accession>
<dbReference type="RefSeq" id="WP_149528245.1">
    <property type="nucleotide sequence ID" value="NZ_AP018929.1"/>
</dbReference>
<dbReference type="SMART" id="SM00436">
    <property type="entry name" value="TOP1Bc"/>
    <property type="match status" value="1"/>
</dbReference>
<dbReference type="Pfam" id="PF01751">
    <property type="entry name" value="Toprim"/>
    <property type="match status" value="1"/>
</dbReference>
<dbReference type="InterPro" id="IPR000380">
    <property type="entry name" value="Topo_IA"/>
</dbReference>
<dbReference type="InterPro" id="IPR013497">
    <property type="entry name" value="Topo_IA_cen"/>
</dbReference>
<accession>A0A510DZW2</accession>
<dbReference type="GO" id="GO:0006281">
    <property type="term" value="P:DNA repair"/>
    <property type="evidence" value="ECO:0007669"/>
    <property type="project" value="TreeGrafter"/>
</dbReference>
<dbReference type="EMBL" id="AP018930">
    <property type="protein sequence ID" value="BBG25786.1"/>
    <property type="molecule type" value="Genomic_DNA"/>
</dbReference>
<protein>
    <recommendedName>
        <fullName evidence="3">DNA topoisomerase</fullName>
        <ecNumber evidence="3">5.6.2.1</ecNumber>
    </recommendedName>
</protein>
<dbReference type="Proteomes" id="UP000322983">
    <property type="component" value="Chromosome"/>
</dbReference>
<dbReference type="GeneID" id="41716793"/>
<evidence type="ECO:0000256" key="7">
    <source>
        <dbReference type="SAM" id="MobiDB-lite"/>
    </source>
</evidence>
<dbReference type="EMBL" id="AP018929">
    <property type="protein sequence ID" value="BBG23024.1"/>
    <property type="molecule type" value="Genomic_DNA"/>
</dbReference>
<dbReference type="CDD" id="cd00186">
    <property type="entry name" value="TOP1Ac"/>
    <property type="match status" value="1"/>
</dbReference>
<evidence type="ECO:0000256" key="5">
    <source>
        <dbReference type="ARBA" id="ARBA00023125"/>
    </source>
</evidence>
<dbReference type="GO" id="GO:0006265">
    <property type="term" value="P:DNA topological change"/>
    <property type="evidence" value="ECO:0007669"/>
    <property type="project" value="InterPro"/>
</dbReference>
<evidence type="ECO:0000256" key="4">
    <source>
        <dbReference type="ARBA" id="ARBA00023029"/>
    </source>
</evidence>
<dbReference type="InterPro" id="IPR013824">
    <property type="entry name" value="Topo_IA_cen_sub1"/>
</dbReference>
<evidence type="ECO:0000259" key="9">
    <source>
        <dbReference type="PROSITE" id="PS52039"/>
    </source>
</evidence>
<organism evidence="11 13">
    <name type="scientific">Sulfuracidifex tepidarius</name>
    <dbReference type="NCBI Taxonomy" id="1294262"/>
    <lineage>
        <taxon>Archaea</taxon>
        <taxon>Thermoproteota</taxon>
        <taxon>Thermoprotei</taxon>
        <taxon>Sulfolobales</taxon>
        <taxon>Sulfolobaceae</taxon>
        <taxon>Sulfuracidifex</taxon>
    </lineage>
</organism>
<comment type="similarity">
    <text evidence="2">Belongs to the type IA topoisomerase family.</text>
</comment>
<dbReference type="InterPro" id="IPR023405">
    <property type="entry name" value="Topo_IA_core_domain"/>
</dbReference>
<dbReference type="InterPro" id="IPR034144">
    <property type="entry name" value="TOPRIM_TopoIII"/>
</dbReference>
<evidence type="ECO:0000313" key="11">
    <source>
        <dbReference type="EMBL" id="BBG25786.1"/>
    </source>
</evidence>
<evidence type="ECO:0000313" key="13">
    <source>
        <dbReference type="Proteomes" id="UP000325030"/>
    </source>
</evidence>
<dbReference type="AlphaFoldDB" id="A0A510DZW2"/>
<dbReference type="PANTHER" id="PTHR11390">
    <property type="entry name" value="PROKARYOTIC DNA TOPOISOMERASE"/>
    <property type="match status" value="1"/>
</dbReference>
<dbReference type="STRING" id="1294262.GCA_001316085_02788"/>
<feature type="domain" description="Toprim" evidence="8">
    <location>
        <begin position="1"/>
        <end position="128"/>
    </location>
</feature>
<keyword evidence="5" id="KW-0238">DNA-binding</keyword>
<dbReference type="InterPro" id="IPR003601">
    <property type="entry name" value="Topo_IA_2"/>
</dbReference>
<dbReference type="GO" id="GO:0003917">
    <property type="term" value="F:DNA topoisomerase type I (single strand cut, ATP-independent) activity"/>
    <property type="evidence" value="ECO:0007669"/>
    <property type="project" value="UniProtKB-EC"/>
</dbReference>
<dbReference type="CDD" id="cd03362">
    <property type="entry name" value="TOPRIM_TopoIA_TopoIII"/>
    <property type="match status" value="1"/>
</dbReference>
<evidence type="ECO:0000313" key="12">
    <source>
        <dbReference type="Proteomes" id="UP000322983"/>
    </source>
</evidence>
<dbReference type="InterPro" id="IPR013825">
    <property type="entry name" value="Topo_IA_cen_sub2"/>
</dbReference>
<dbReference type="Gene3D" id="1.10.460.10">
    <property type="entry name" value="Topoisomerase I, domain 2"/>
    <property type="match status" value="1"/>
</dbReference>
<dbReference type="Gene3D" id="1.10.290.10">
    <property type="entry name" value="Topoisomerase I, domain 4"/>
    <property type="match status" value="1"/>
</dbReference>
<proteinExistence type="inferred from homology"/>
<sequence>MKLVITEKPSVAMDIARSLGKVERKEGYVVAGDYVVTWAYGHLLEIDDSIAPRKWDLKDLPIFPKEFRYKVIEGKRSHFSLVKKLLERSEVVVNCGDAGREGELIVREILETAGYKGKVLRLWTSEALTPDVVRREFSSLKPSSQYDDLYFSALARQHSDWIVGINLTRLVTLKANNKEVWSVGRVQTPTLAMIVERDKEIDDFKPQEYYVVIAKFRKGNGNGNGGDYLGYLIRPSEKGKDEREKDEAKEKQEDERVATRMTKEEAEAVVKKLSSIKNGKVKQVEKEIRRERPPLLHSLTSLQREANALYGLSAKRTLDIAQRLYEEYKVISYPRTDARYMGDSNKGLVVSILKKLGKDDLVPRVYKVGKRVFDSSKLTDHHAIIPLDKFDGGNDMEKKVYLLVYRKFVGAFMEDYVYEVVKVITALNGEMFVSHGKRNISLGWMSLYESKENPLPDLKEGDAVEKLSVEASKRTTKPPSHFTDSSILKEMERLSLGTPATRASIIETLLSRRYLTRREKLLVSTEKGRELIQKLKDSRVVSPEMTGEWEKLLEGIYLNHRGRQGYEEFVSKIREFIAQEIQGLMPKLEDIGKGGEEEEDDEVKGKENDVMKCKCGGEVREFFKGWRCSSCNSVVWKTILGKRITRRQASLLFQGKEVKMKGFVSKSGKKFSATVFVEDGRVKFKFDNDKNAK</sequence>
<dbReference type="GO" id="GO:0003677">
    <property type="term" value="F:DNA binding"/>
    <property type="evidence" value="ECO:0007669"/>
    <property type="project" value="UniProtKB-KW"/>
</dbReference>
<dbReference type="KEGG" id="step:IC006_0308"/>
<dbReference type="PRINTS" id="PR00417">
    <property type="entry name" value="PRTPISMRASEI"/>
</dbReference>
<dbReference type="EC" id="5.6.2.1" evidence="3"/>
<dbReference type="GO" id="GO:0043597">
    <property type="term" value="C:cytoplasmic replication fork"/>
    <property type="evidence" value="ECO:0007669"/>
    <property type="project" value="TreeGrafter"/>
</dbReference>
<dbReference type="Pfam" id="PF13342">
    <property type="entry name" value="Toprim_Crpt"/>
    <property type="match status" value="1"/>
</dbReference>
<dbReference type="InterPro" id="IPR003602">
    <property type="entry name" value="Topo_IA_DNA-bd_dom"/>
</dbReference>
<gene>
    <name evidence="10" type="ORF">IC006_0308</name>
    <name evidence="11" type="ORF">IC007_0291</name>
</gene>
<dbReference type="PROSITE" id="PS00396">
    <property type="entry name" value="TOPO_IA_1"/>
    <property type="match status" value="1"/>
</dbReference>
<dbReference type="PROSITE" id="PS50880">
    <property type="entry name" value="TOPRIM"/>
    <property type="match status" value="1"/>
</dbReference>
<reference evidence="11 12" key="2">
    <citation type="journal article" date="2020" name="Int. J. Syst. Evol. Microbiol.">
        <title>Sulfuracidifex tepidarius gen. nov., sp. nov. and transfer of Sulfolobus metallicus Huber and Stetter 1992 to the genus Sulfuracidifex as Sulfuracidifex metallicus comb. nov.</title>
        <authorList>
            <person name="Itoh T."/>
            <person name="Miura T."/>
            <person name="Sakai H.D."/>
            <person name="Kato S."/>
            <person name="Ohkuma M."/>
            <person name="Takashina T."/>
        </authorList>
    </citation>
    <scope>NUCLEOTIDE SEQUENCE</scope>
    <source>
        <strain evidence="10 12">IC-006</strain>
        <strain evidence="11">IC-007</strain>
    </source>
</reference>
<feature type="domain" description="Topo IA-type catalytic" evidence="9">
    <location>
        <begin position="146"/>
        <end position="578"/>
    </location>
</feature>
<evidence type="ECO:0000313" key="10">
    <source>
        <dbReference type="EMBL" id="BBG23024.1"/>
    </source>
</evidence>
<dbReference type="PANTHER" id="PTHR11390:SF21">
    <property type="entry name" value="DNA TOPOISOMERASE 3-ALPHA"/>
    <property type="match status" value="1"/>
</dbReference>
<evidence type="ECO:0000256" key="6">
    <source>
        <dbReference type="ARBA" id="ARBA00023235"/>
    </source>
</evidence>
<keyword evidence="6" id="KW-0413">Isomerase</keyword>
<evidence type="ECO:0000256" key="2">
    <source>
        <dbReference type="ARBA" id="ARBA00009446"/>
    </source>
</evidence>
<evidence type="ECO:0000256" key="1">
    <source>
        <dbReference type="ARBA" id="ARBA00000213"/>
    </source>
</evidence>